<evidence type="ECO:0000313" key="8">
    <source>
        <dbReference type="EMBL" id="MDL5032894.1"/>
    </source>
</evidence>
<dbReference type="PANTHER" id="PTHR22926:SF3">
    <property type="entry name" value="UNDECAPRENYL-PHOSPHATE ALPHA-N-ACETYLGLUCOSAMINYL 1-PHOSPHATE TRANSFERASE"/>
    <property type="match status" value="1"/>
</dbReference>
<feature type="transmembrane region" description="Helical" evidence="7">
    <location>
        <begin position="134"/>
        <end position="153"/>
    </location>
</feature>
<protein>
    <submittedName>
        <fullName evidence="8">Glycosyltransferase</fullName>
    </submittedName>
</protein>
<gene>
    <name evidence="8" type="ORF">QRD43_13345</name>
</gene>
<feature type="transmembrane region" description="Helical" evidence="7">
    <location>
        <begin position="332"/>
        <end position="349"/>
    </location>
</feature>
<dbReference type="CDD" id="cd06912">
    <property type="entry name" value="GT_MraY_like"/>
    <property type="match status" value="1"/>
</dbReference>
<evidence type="ECO:0000313" key="9">
    <source>
        <dbReference type="Proteomes" id="UP001238603"/>
    </source>
</evidence>
<comment type="caution">
    <text evidence="8">The sequence shown here is derived from an EMBL/GenBank/DDBJ whole genome shotgun (WGS) entry which is preliminary data.</text>
</comment>
<dbReference type="Proteomes" id="UP001238603">
    <property type="component" value="Unassembled WGS sequence"/>
</dbReference>
<feature type="transmembrane region" description="Helical" evidence="7">
    <location>
        <begin position="188"/>
        <end position="208"/>
    </location>
</feature>
<evidence type="ECO:0000256" key="2">
    <source>
        <dbReference type="ARBA" id="ARBA00022475"/>
    </source>
</evidence>
<keyword evidence="3" id="KW-0808">Transferase</keyword>
<keyword evidence="4 7" id="KW-0812">Transmembrane</keyword>
<organism evidence="8 9">
    <name type="scientific">Roseateles subflavus</name>
    <dbReference type="NCBI Taxonomy" id="3053353"/>
    <lineage>
        <taxon>Bacteria</taxon>
        <taxon>Pseudomonadati</taxon>
        <taxon>Pseudomonadota</taxon>
        <taxon>Betaproteobacteria</taxon>
        <taxon>Burkholderiales</taxon>
        <taxon>Sphaerotilaceae</taxon>
        <taxon>Roseateles</taxon>
    </lineage>
</organism>
<dbReference type="InterPro" id="IPR000715">
    <property type="entry name" value="Glycosyl_transferase_4"/>
</dbReference>
<keyword evidence="5 7" id="KW-1133">Transmembrane helix</keyword>
<name>A0ABT7LJA5_9BURK</name>
<dbReference type="EMBL" id="JASVDS010000003">
    <property type="protein sequence ID" value="MDL5032894.1"/>
    <property type="molecule type" value="Genomic_DNA"/>
</dbReference>
<evidence type="ECO:0000256" key="7">
    <source>
        <dbReference type="SAM" id="Phobius"/>
    </source>
</evidence>
<evidence type="ECO:0000256" key="3">
    <source>
        <dbReference type="ARBA" id="ARBA00022679"/>
    </source>
</evidence>
<dbReference type="Pfam" id="PF00953">
    <property type="entry name" value="Glycos_transf_4"/>
    <property type="match status" value="1"/>
</dbReference>
<sequence length="364" mass="39128">MLSTLALSFGLSLIVTLVLVRGLRASGGAAADHDFSGPQKFHARAVPRIGGLGIFAGVCVALAVGAWRFPVAHDQSLLLLAVSLPAFGAGLVEDVTKRVSPSWRMLALAISGVLGAELLGARIGHTAIPGLDELAQLPVGSLMLAVFVVAGVGNSVNIIDGFNGLASMCSVIMLTGVAAVAFTVGDPWIGTIALTVVAAVIGFFIWNYPMGLIFLGDGGAYFLGFMLAELCILLMARNPDVSPLFPLLLCAYPVVETVFSMYRRKVVRGRPVGMPDGVHLHSLIYRRLMRWAIGSRDAQVLTRRNSMTAPYLWVVCSLSAIPAVVWWDDTRMLAVCLAVFAAGYVSMYWRIVKFRTPRWLVLRR</sequence>
<feature type="transmembrane region" description="Helical" evidence="7">
    <location>
        <begin position="106"/>
        <end position="128"/>
    </location>
</feature>
<feature type="transmembrane region" description="Helical" evidence="7">
    <location>
        <begin position="244"/>
        <end position="262"/>
    </location>
</feature>
<evidence type="ECO:0000256" key="6">
    <source>
        <dbReference type="ARBA" id="ARBA00023136"/>
    </source>
</evidence>
<evidence type="ECO:0000256" key="1">
    <source>
        <dbReference type="ARBA" id="ARBA00004651"/>
    </source>
</evidence>
<keyword evidence="6 7" id="KW-0472">Membrane</keyword>
<feature type="transmembrane region" description="Helical" evidence="7">
    <location>
        <begin position="165"/>
        <end position="182"/>
    </location>
</feature>
<feature type="transmembrane region" description="Helical" evidence="7">
    <location>
        <begin position="220"/>
        <end position="238"/>
    </location>
</feature>
<comment type="subcellular location">
    <subcellularLocation>
        <location evidence="1">Cell membrane</location>
        <topology evidence="1">Multi-pass membrane protein</topology>
    </subcellularLocation>
</comment>
<proteinExistence type="predicted"/>
<accession>A0ABT7LJA5</accession>
<keyword evidence="9" id="KW-1185">Reference proteome</keyword>
<evidence type="ECO:0000256" key="5">
    <source>
        <dbReference type="ARBA" id="ARBA00022989"/>
    </source>
</evidence>
<reference evidence="8 9" key="1">
    <citation type="submission" date="2023-06" db="EMBL/GenBank/DDBJ databases">
        <title>Pelomonas sp. APW6 16S ribosomal RNA gene genome sequencing and assembly.</title>
        <authorList>
            <person name="Woo H."/>
        </authorList>
    </citation>
    <scope>NUCLEOTIDE SEQUENCE [LARGE SCALE GENOMIC DNA]</scope>
    <source>
        <strain evidence="8 9">APW6</strain>
    </source>
</reference>
<evidence type="ECO:0000256" key="4">
    <source>
        <dbReference type="ARBA" id="ARBA00022692"/>
    </source>
</evidence>
<dbReference type="PANTHER" id="PTHR22926">
    <property type="entry name" value="PHOSPHO-N-ACETYLMURAMOYL-PENTAPEPTIDE-TRANSFERASE"/>
    <property type="match status" value="1"/>
</dbReference>
<feature type="transmembrane region" description="Helical" evidence="7">
    <location>
        <begin position="49"/>
        <end position="69"/>
    </location>
</feature>
<keyword evidence="2" id="KW-1003">Cell membrane</keyword>
<feature type="transmembrane region" description="Helical" evidence="7">
    <location>
        <begin position="309"/>
        <end position="326"/>
    </location>
</feature>
<dbReference type="RefSeq" id="WP_285982962.1">
    <property type="nucleotide sequence ID" value="NZ_JASVDS010000003.1"/>
</dbReference>